<proteinExistence type="predicted"/>
<evidence type="ECO:0000256" key="1">
    <source>
        <dbReference type="SAM" id="MobiDB-lite"/>
    </source>
</evidence>
<protein>
    <submittedName>
        <fullName evidence="2">Uncharacterized protein</fullName>
    </submittedName>
</protein>
<evidence type="ECO:0000313" key="3">
    <source>
        <dbReference type="Proteomes" id="UP000070620"/>
    </source>
</evidence>
<name>A0A136PPC8_9ACTN</name>
<evidence type="ECO:0000313" key="2">
    <source>
        <dbReference type="EMBL" id="KXK60325.1"/>
    </source>
</evidence>
<gene>
    <name evidence="2" type="ORF">AWW66_19605</name>
</gene>
<sequence>MQRLPLLAATGQPARTRWRRRAQLMQQIGVFTRLAERAGMLLTMADWYARLAEAMSARWHDSTTPPPAPFPAFRSARDS</sequence>
<keyword evidence="3" id="KW-1185">Reference proteome</keyword>
<dbReference type="EMBL" id="LRQV01000076">
    <property type="protein sequence ID" value="KXK60325.1"/>
    <property type="molecule type" value="Genomic_DNA"/>
</dbReference>
<dbReference type="Proteomes" id="UP000070620">
    <property type="component" value="Unassembled WGS sequence"/>
</dbReference>
<feature type="region of interest" description="Disordered" evidence="1">
    <location>
        <begin position="58"/>
        <end position="79"/>
    </location>
</feature>
<reference evidence="2 3" key="1">
    <citation type="submission" date="2016-01" db="EMBL/GenBank/DDBJ databases">
        <title>Whole genome sequence and analysis of Micromonospora rosaria DSM 803, which can produce antibacterial substance rosamicin.</title>
        <authorList>
            <person name="Yang H."/>
            <person name="He X."/>
            <person name="Zhu D."/>
        </authorList>
    </citation>
    <scope>NUCLEOTIDE SEQUENCE [LARGE SCALE GENOMIC DNA]</scope>
    <source>
        <strain evidence="2 3">DSM 803</strain>
    </source>
</reference>
<accession>A0A136PPC8</accession>
<dbReference type="AlphaFoldDB" id="A0A136PPC8"/>
<comment type="caution">
    <text evidence="2">The sequence shown here is derived from an EMBL/GenBank/DDBJ whole genome shotgun (WGS) entry which is preliminary data.</text>
</comment>
<organism evidence="2 3">
    <name type="scientific">Micromonospora rosaria</name>
    <dbReference type="NCBI Taxonomy" id="47874"/>
    <lineage>
        <taxon>Bacteria</taxon>
        <taxon>Bacillati</taxon>
        <taxon>Actinomycetota</taxon>
        <taxon>Actinomycetes</taxon>
        <taxon>Micromonosporales</taxon>
        <taxon>Micromonosporaceae</taxon>
        <taxon>Micromonospora</taxon>
    </lineage>
</organism>